<dbReference type="AlphaFoldDB" id="Q1AY23"/>
<evidence type="ECO:0000313" key="2">
    <source>
        <dbReference type="EMBL" id="ABG03705.1"/>
    </source>
</evidence>
<organism evidence="2 3">
    <name type="scientific">Rubrobacter xylanophilus (strain DSM 9941 / JCM 11954 / NBRC 16129 / PRD-1)</name>
    <dbReference type="NCBI Taxonomy" id="266117"/>
    <lineage>
        <taxon>Bacteria</taxon>
        <taxon>Bacillati</taxon>
        <taxon>Actinomycetota</taxon>
        <taxon>Rubrobacteria</taxon>
        <taxon>Rubrobacterales</taxon>
        <taxon>Rubrobacteraceae</taxon>
        <taxon>Rubrobacter</taxon>
    </lineage>
</organism>
<keyword evidence="3" id="KW-1185">Reference proteome</keyword>
<feature type="transmembrane region" description="Helical" evidence="1">
    <location>
        <begin position="70"/>
        <end position="90"/>
    </location>
</feature>
<proteinExistence type="predicted"/>
<dbReference type="KEGG" id="rxy:Rxyl_0736"/>
<dbReference type="Proteomes" id="UP000006637">
    <property type="component" value="Chromosome"/>
</dbReference>
<dbReference type="HOGENOM" id="CLU_1474150_0_0_11"/>
<protein>
    <submittedName>
        <fullName evidence="2">Uncharacterized protein</fullName>
    </submittedName>
</protein>
<keyword evidence="1" id="KW-0472">Membrane</keyword>
<keyword evidence="1" id="KW-1133">Transmembrane helix</keyword>
<accession>Q1AY23</accession>
<dbReference type="RefSeq" id="WP_011563723.1">
    <property type="nucleotide sequence ID" value="NC_008148.1"/>
</dbReference>
<keyword evidence="1" id="KW-0812">Transmembrane</keyword>
<evidence type="ECO:0000313" key="3">
    <source>
        <dbReference type="Proteomes" id="UP000006637"/>
    </source>
</evidence>
<evidence type="ECO:0000256" key="1">
    <source>
        <dbReference type="SAM" id="Phobius"/>
    </source>
</evidence>
<gene>
    <name evidence="2" type="ordered locus">Rxyl_0736</name>
</gene>
<dbReference type="EMBL" id="CP000386">
    <property type="protein sequence ID" value="ABG03705.1"/>
    <property type="molecule type" value="Genomic_DNA"/>
</dbReference>
<reference evidence="2 3" key="1">
    <citation type="submission" date="2006-06" db="EMBL/GenBank/DDBJ databases">
        <title>Complete sequence of Rubrobacter xylanophilus DSM 9941.</title>
        <authorList>
            <consortium name="US DOE Joint Genome Institute"/>
            <person name="Copeland A."/>
            <person name="Lucas S."/>
            <person name="Lapidus A."/>
            <person name="Barry K."/>
            <person name="Detter J.C."/>
            <person name="Glavina del Rio T."/>
            <person name="Hammon N."/>
            <person name="Israni S."/>
            <person name="Dalin E."/>
            <person name="Tice H."/>
            <person name="Pitluck S."/>
            <person name="Munk A.C."/>
            <person name="Brettin T."/>
            <person name="Bruce D."/>
            <person name="Han C."/>
            <person name="Tapia R."/>
            <person name="Gilna P."/>
            <person name="Schmutz J."/>
            <person name="Larimer F."/>
            <person name="Land M."/>
            <person name="Hauser L."/>
            <person name="Kyrpides N."/>
            <person name="Lykidis A."/>
            <person name="da Costa M.S."/>
            <person name="Rainey F.A."/>
            <person name="Empadinhas N."/>
            <person name="Jolivet E."/>
            <person name="Battista J.R."/>
            <person name="Richardson P."/>
        </authorList>
    </citation>
    <scope>NUCLEOTIDE SEQUENCE [LARGE SCALE GENOMIC DNA]</scope>
    <source>
        <strain evidence="3">DSM 9941 / NBRC 16129 / PRD-1</strain>
    </source>
</reference>
<name>Q1AY23_RUBXD</name>
<sequence length="184" mass="20083">MDVVERYYTIGAVAADPGALEELEERLREAGLEPGSLVAVVRRRDGRLARAALPGLRVREVKTGLSRRQWFEFASFYLAVTAVSVLMGAVHLPTGLAVQGVMTALCAAGLVLYHRRPRLRGLLLGMGLPEELVGDWEGAFASGFALALVAVREELFDEVREAFEETPNLSAPRAVDRRPVLWGA</sequence>
<dbReference type="STRING" id="266117.Rxyl_0736"/>
<feature type="transmembrane region" description="Helical" evidence="1">
    <location>
        <begin position="96"/>
        <end position="113"/>
    </location>
</feature>